<dbReference type="Proteomes" id="UP000636505">
    <property type="component" value="Unassembled WGS sequence"/>
</dbReference>
<evidence type="ECO:0008006" key="4">
    <source>
        <dbReference type="Google" id="ProtNLM"/>
    </source>
</evidence>
<feature type="signal peptide" evidence="1">
    <location>
        <begin position="1"/>
        <end position="29"/>
    </location>
</feature>
<comment type="caution">
    <text evidence="2">The sequence shown here is derived from an EMBL/GenBank/DDBJ whole genome shotgun (WGS) entry which is preliminary data.</text>
</comment>
<protein>
    <recommendedName>
        <fullName evidence="4">Peptidase S1</fullName>
    </recommendedName>
</protein>
<accession>A0A8J7A8I2</accession>
<keyword evidence="3" id="KW-1185">Reference proteome</keyword>
<evidence type="ECO:0000256" key="1">
    <source>
        <dbReference type="SAM" id="SignalP"/>
    </source>
</evidence>
<feature type="chain" id="PRO_5035229805" description="Peptidase S1" evidence="1">
    <location>
        <begin position="30"/>
        <end position="167"/>
    </location>
</feature>
<dbReference type="RefSeq" id="WP_193909722.1">
    <property type="nucleotide sequence ID" value="NZ_JADEXG010000047.1"/>
</dbReference>
<organism evidence="2 3">
    <name type="scientific">Vasconcelosia minhoensis LEGE 07310</name>
    <dbReference type="NCBI Taxonomy" id="915328"/>
    <lineage>
        <taxon>Bacteria</taxon>
        <taxon>Bacillati</taxon>
        <taxon>Cyanobacteriota</taxon>
        <taxon>Cyanophyceae</taxon>
        <taxon>Nodosilineales</taxon>
        <taxon>Cymatolegaceae</taxon>
        <taxon>Vasconcelosia</taxon>
        <taxon>Vasconcelosia minhoensis</taxon>
    </lineage>
</organism>
<reference evidence="2" key="1">
    <citation type="submission" date="2020-10" db="EMBL/GenBank/DDBJ databases">
        <authorList>
            <person name="Castelo-Branco R."/>
            <person name="Eusebio N."/>
            <person name="Adriana R."/>
            <person name="Vieira A."/>
            <person name="Brugerolle De Fraissinette N."/>
            <person name="Rezende De Castro R."/>
            <person name="Schneider M.P."/>
            <person name="Vasconcelos V."/>
            <person name="Leao P.N."/>
        </authorList>
    </citation>
    <scope>NUCLEOTIDE SEQUENCE</scope>
    <source>
        <strain evidence="2">LEGE 07310</strain>
    </source>
</reference>
<evidence type="ECO:0000313" key="3">
    <source>
        <dbReference type="Proteomes" id="UP000636505"/>
    </source>
</evidence>
<dbReference type="EMBL" id="JADEXG010000047">
    <property type="protein sequence ID" value="MBE9079112.1"/>
    <property type="molecule type" value="Genomic_DNA"/>
</dbReference>
<proteinExistence type="predicted"/>
<gene>
    <name evidence="2" type="ORF">IQ241_17710</name>
</gene>
<sequence length="167" mass="17791">MTYQTLGRCLRRLTAAMLGAALVGLPAVAQTANFAGVTLARGEAAEPSRLAGFTAGSYRLSNLSARDRGGNLCLGYADTTPDHILVLEQDFPNLTIAVDSGGNDTTLLVQGPDSVVRCNDNASRRDRDARISDADWPAGIYQIWVGTFDAGARYDYRLSVGEPSPPQ</sequence>
<keyword evidence="1" id="KW-0732">Signal</keyword>
<name>A0A8J7A8I2_9CYAN</name>
<dbReference type="AlphaFoldDB" id="A0A8J7A8I2"/>
<evidence type="ECO:0000313" key="2">
    <source>
        <dbReference type="EMBL" id="MBE9079112.1"/>
    </source>
</evidence>